<comment type="catalytic activity">
    <reaction evidence="1 8">
        <text>Inactivates bleomycin B2 (a cytotoxic glycometallopeptide) by hydrolysis of a carboxyamide bond of beta-aminoalanine, but also shows general aminopeptidase activity. The specificity varies somewhat with source, but amino acid arylamides of Met, Leu and Ala are preferred.</text>
        <dbReference type="EC" id="3.4.22.40"/>
    </reaction>
</comment>
<keyword evidence="2 8" id="KW-0963">Cytoplasm</keyword>
<dbReference type="InterPro" id="IPR038765">
    <property type="entry name" value="Papain-like_cys_pep_sf"/>
</dbReference>
<dbReference type="CDD" id="cd00585">
    <property type="entry name" value="Peptidase_C1B"/>
    <property type="match status" value="1"/>
</dbReference>
<feature type="active site" evidence="9">
    <location>
        <position position="122"/>
    </location>
</feature>
<dbReference type="PANTHER" id="PTHR10363">
    <property type="entry name" value="BLEOMYCIN HYDROLASE"/>
    <property type="match status" value="1"/>
</dbReference>
<gene>
    <name evidence="11" type="ORF">TCAP_04530</name>
</gene>
<dbReference type="OrthoDB" id="2666448at2759"/>
<evidence type="ECO:0000256" key="7">
    <source>
        <dbReference type="ARBA" id="ARBA00026080"/>
    </source>
</evidence>
<dbReference type="Gene3D" id="3.90.70.10">
    <property type="entry name" value="Cysteine proteinases"/>
    <property type="match status" value="1"/>
</dbReference>
<dbReference type="GO" id="GO:0004197">
    <property type="term" value="F:cysteine-type endopeptidase activity"/>
    <property type="evidence" value="ECO:0007669"/>
    <property type="project" value="UniProtKB-EC"/>
</dbReference>
<feature type="region of interest" description="Disordered" evidence="10">
    <location>
        <begin position="1"/>
        <end position="41"/>
    </location>
</feature>
<comment type="subcellular location">
    <subcellularLocation>
        <location evidence="8">Mitochondrion</location>
    </subcellularLocation>
    <subcellularLocation>
        <location evidence="8">Cytoplasm</location>
    </subcellularLocation>
</comment>
<dbReference type="AlphaFoldDB" id="A0A2K3QDB4"/>
<proteinExistence type="inferred from homology"/>
<feature type="compositionally biased region" description="Polar residues" evidence="10">
    <location>
        <begin position="1"/>
        <end position="11"/>
    </location>
</feature>
<dbReference type="GO" id="GO:0005739">
    <property type="term" value="C:mitochondrion"/>
    <property type="evidence" value="ECO:0007669"/>
    <property type="project" value="UniProtKB-SubCell"/>
</dbReference>
<evidence type="ECO:0000256" key="9">
    <source>
        <dbReference type="PIRSR" id="PIRSR005700-1"/>
    </source>
</evidence>
<protein>
    <recommendedName>
        <fullName evidence="8">Cysteine proteinase 1, mitochondrial</fullName>
        <ecNumber evidence="8">3.4.22.40</ecNumber>
    </recommendedName>
</protein>
<name>A0A2K3QDB4_9HYPO</name>
<dbReference type="GO" id="GO:0006508">
    <property type="term" value="P:proteolysis"/>
    <property type="evidence" value="ECO:0007669"/>
    <property type="project" value="UniProtKB-KW"/>
</dbReference>
<dbReference type="FunFam" id="3.90.70.10:FF:000021">
    <property type="entry name" value="Bleomycin hydrolase"/>
    <property type="match status" value="1"/>
</dbReference>
<comment type="similarity">
    <text evidence="8">Belongs to the peptidase C1 family.</text>
</comment>
<dbReference type="PROSITE" id="PS00139">
    <property type="entry name" value="THIOL_PROTEASE_CYS"/>
    <property type="match status" value="1"/>
</dbReference>
<keyword evidence="4 8" id="KW-0378">Hydrolase</keyword>
<evidence type="ECO:0000256" key="5">
    <source>
        <dbReference type="ARBA" id="ARBA00022807"/>
    </source>
</evidence>
<dbReference type="STRING" id="45235.A0A2K3QDB4"/>
<dbReference type="PIRSF" id="PIRSF005700">
    <property type="entry name" value="PepC"/>
    <property type="match status" value="1"/>
</dbReference>
<evidence type="ECO:0000256" key="3">
    <source>
        <dbReference type="ARBA" id="ARBA00022670"/>
    </source>
</evidence>
<feature type="active site" evidence="9">
    <location>
        <position position="426"/>
    </location>
</feature>
<dbReference type="GO" id="GO:0070005">
    <property type="term" value="F:cysteine-type aminopeptidase activity"/>
    <property type="evidence" value="ECO:0007669"/>
    <property type="project" value="InterPro"/>
</dbReference>
<evidence type="ECO:0000256" key="8">
    <source>
        <dbReference type="PIRNR" id="PIRNR005700"/>
    </source>
</evidence>
<dbReference type="EMBL" id="NRSZ01000727">
    <property type="protein sequence ID" value="PNY25530.1"/>
    <property type="molecule type" value="Genomic_DNA"/>
</dbReference>
<accession>A0A2K3QDB4</accession>
<dbReference type="EC" id="3.4.22.40" evidence="8"/>
<evidence type="ECO:0000256" key="4">
    <source>
        <dbReference type="ARBA" id="ARBA00022801"/>
    </source>
</evidence>
<keyword evidence="12" id="KW-1185">Reference proteome</keyword>
<evidence type="ECO:0000313" key="11">
    <source>
        <dbReference type="EMBL" id="PNY25530.1"/>
    </source>
</evidence>
<keyword evidence="3 8" id="KW-0645">Protease</keyword>
<evidence type="ECO:0000256" key="10">
    <source>
        <dbReference type="SAM" id="MobiDB-lite"/>
    </source>
</evidence>
<organism evidence="11 12">
    <name type="scientific">Tolypocladium capitatum</name>
    <dbReference type="NCBI Taxonomy" id="45235"/>
    <lineage>
        <taxon>Eukaryota</taxon>
        <taxon>Fungi</taxon>
        <taxon>Dikarya</taxon>
        <taxon>Ascomycota</taxon>
        <taxon>Pezizomycotina</taxon>
        <taxon>Sordariomycetes</taxon>
        <taxon>Hypocreomycetidae</taxon>
        <taxon>Hypocreales</taxon>
        <taxon>Ophiocordycipitaceae</taxon>
        <taxon>Tolypocladium</taxon>
    </lineage>
</organism>
<dbReference type="GO" id="GO:0009636">
    <property type="term" value="P:response to toxic substance"/>
    <property type="evidence" value="ECO:0007669"/>
    <property type="project" value="TreeGrafter"/>
</dbReference>
<dbReference type="GO" id="GO:0043418">
    <property type="term" value="P:homocysteine catabolic process"/>
    <property type="evidence" value="ECO:0007669"/>
    <property type="project" value="TreeGrafter"/>
</dbReference>
<evidence type="ECO:0000256" key="1">
    <source>
        <dbReference type="ARBA" id="ARBA00000423"/>
    </source>
</evidence>
<dbReference type="InterPro" id="IPR004134">
    <property type="entry name" value="Peptidase_C1B"/>
</dbReference>
<sequence>MGGQPSKSSETAAREKATAGGRGTMGVREEEDYVEVGDGNEKGRLRGLNRKAEGLPLEDVASLPADMLRDPKNRLALSALSSADPRHVLTSPSAQVADQQIYNIRIPFEGGPMTNQRSSGRCWLFASTNVFRVALMKKYRLESFELSQAYLFYWDKLEKANWFLEQAIDTASEDLDSRLVQRLMGDPVSDGGQWDMVYNLVDKYGLVPQTLYPDSWNARQSSVLNAIVKNKLREFALRLRKMARDPGQTAPAMLSPVKSGMMHEIQKMMTLLLGQPPKPTDAFAWQYRDRAGQAHELSVTPRDFARDISSAEFRVNAAVIEGMMSLVHDPRHEPLSLLTVSRLGNVVGGRGVSYVNVDMDTLKSACVEMLKAGLPVFFGCDVGQFSDKASGIMDTALYDYDVGLGASLLGMTKAQRLLAGESQMTHAMVLTAVHVDGQTGKPVRWRVQNSWGTDAGDKGWFVMSDAWMDEFVYQAVIDARLCSNEVRDVAKKKAMVLPLWDPMGALA</sequence>
<comment type="caution">
    <text evidence="11">The sequence shown here is derived from an EMBL/GenBank/DDBJ whole genome shotgun (WGS) entry which is preliminary data.</text>
</comment>
<dbReference type="InterPro" id="IPR000169">
    <property type="entry name" value="Pept_cys_AS"/>
</dbReference>
<evidence type="ECO:0000256" key="2">
    <source>
        <dbReference type="ARBA" id="ARBA00022490"/>
    </source>
</evidence>
<feature type="active site" evidence="9">
    <location>
        <position position="449"/>
    </location>
</feature>
<evidence type="ECO:0000256" key="6">
    <source>
        <dbReference type="ARBA" id="ARBA00025347"/>
    </source>
</evidence>
<dbReference type="PANTHER" id="PTHR10363:SF2">
    <property type="entry name" value="BLEOMYCIN HYDROLASE"/>
    <property type="match status" value="1"/>
</dbReference>
<reference evidence="11 12" key="1">
    <citation type="submission" date="2017-08" db="EMBL/GenBank/DDBJ databases">
        <title>Harnessing the power of phylogenomics to disentangle the directionality and signatures of interkingdom host jumping in the parasitic fungal genus Tolypocladium.</title>
        <authorList>
            <person name="Quandt C.A."/>
            <person name="Patterson W."/>
            <person name="Spatafora J.W."/>
        </authorList>
    </citation>
    <scope>NUCLEOTIDE SEQUENCE [LARGE SCALE GENOMIC DNA]</scope>
    <source>
        <strain evidence="11 12">CBS 113982</strain>
    </source>
</reference>
<dbReference type="Pfam" id="PF03051">
    <property type="entry name" value="Peptidase_C1_2"/>
    <property type="match status" value="1"/>
</dbReference>
<comment type="function">
    <text evidence="6">The normal physiological role of the enzyme is unknown, but it is not essential for the viability of yeast cells. Has aminopeptidase activity, shortening substrate peptides sequentially by 1 amino acid. Has bleomycin hydrolase activity, which can protect the cell from the toxic effects of bleomycin. Has homocysteine-thiolactonase activity, protecting the cell against homocysteine toxicity. Acts as a repressor in the GAL4 regulatory system, but this does not require either the peptidase or nucleic acid-binding activities.</text>
</comment>
<keyword evidence="8" id="KW-0496">Mitochondrion</keyword>
<evidence type="ECO:0000313" key="12">
    <source>
        <dbReference type="Proteomes" id="UP000236621"/>
    </source>
</evidence>
<dbReference type="Proteomes" id="UP000236621">
    <property type="component" value="Unassembled WGS sequence"/>
</dbReference>
<comment type="subunit">
    <text evidence="7">Homohexamer. Binds to nucleic acids. Binds single-stranded DNA and RNA with higher affinity than double-stranded DNA.</text>
</comment>
<keyword evidence="5 8" id="KW-0788">Thiol protease</keyword>
<dbReference type="SUPFAM" id="SSF54001">
    <property type="entry name" value="Cysteine proteinases"/>
    <property type="match status" value="1"/>
</dbReference>
<comment type="function">
    <text evidence="8">Has aminopeptidase activity, shortening substrate peptides sequentially by 1 amino acid. Has bleomycin hydrolase activity, which can protect the cell from the toxic effects of bleomycin. Has homocysteine-thiolactonase activity, protecting the cell against homocysteine toxicity.</text>
</comment>